<proteinExistence type="predicted"/>
<dbReference type="GO" id="GO:0006633">
    <property type="term" value="P:fatty acid biosynthetic process"/>
    <property type="evidence" value="ECO:0007669"/>
    <property type="project" value="InterPro"/>
</dbReference>
<dbReference type="STRING" id="153721.MYP_397"/>
<dbReference type="Pfam" id="PF08659">
    <property type="entry name" value="KR"/>
    <property type="match status" value="1"/>
</dbReference>
<dbReference type="SUPFAM" id="SSF47336">
    <property type="entry name" value="ACP-like"/>
    <property type="match status" value="3"/>
</dbReference>
<dbReference type="Pfam" id="PF13469">
    <property type="entry name" value="Sulfotransfer_3"/>
    <property type="match status" value="1"/>
</dbReference>
<dbReference type="InterPro" id="IPR027417">
    <property type="entry name" value="P-loop_NTPase"/>
</dbReference>
<dbReference type="Gene3D" id="1.10.1240.100">
    <property type="match status" value="1"/>
</dbReference>
<dbReference type="GO" id="GO:0004315">
    <property type="term" value="F:3-oxoacyl-[acyl-carrier-protein] synthase activity"/>
    <property type="evidence" value="ECO:0007669"/>
    <property type="project" value="InterPro"/>
</dbReference>
<gene>
    <name evidence="8" type="ORF">MYP_397</name>
</gene>
<dbReference type="Gene3D" id="3.40.50.720">
    <property type="entry name" value="NAD(P)-binding Rossmann-like Domain"/>
    <property type="match status" value="1"/>
</dbReference>
<dbReference type="PROSITE" id="PS00606">
    <property type="entry name" value="KS3_1"/>
    <property type="match status" value="1"/>
</dbReference>
<dbReference type="InterPro" id="IPR001242">
    <property type="entry name" value="Condensation_dom"/>
</dbReference>
<dbReference type="OrthoDB" id="4317020at2"/>
<dbReference type="Pfam" id="PF16197">
    <property type="entry name" value="KAsynt_C_assoc"/>
    <property type="match status" value="1"/>
</dbReference>
<dbReference type="EMBL" id="BBLT01000001">
    <property type="protein sequence ID" value="GAL83171.1"/>
    <property type="molecule type" value="Genomic_DNA"/>
</dbReference>
<feature type="domain" description="Carrier" evidence="6">
    <location>
        <begin position="126"/>
        <end position="200"/>
    </location>
</feature>
<dbReference type="InterPro" id="IPR036736">
    <property type="entry name" value="ACP-like_sf"/>
</dbReference>
<dbReference type="SUPFAM" id="SSF53901">
    <property type="entry name" value="Thiolase-like"/>
    <property type="match status" value="1"/>
</dbReference>
<dbReference type="Gene3D" id="3.30.559.10">
    <property type="entry name" value="Chloramphenicol acetyltransferase-like domain"/>
    <property type="match status" value="1"/>
</dbReference>
<dbReference type="GO" id="GO:0004312">
    <property type="term" value="F:fatty acid synthase activity"/>
    <property type="evidence" value="ECO:0007669"/>
    <property type="project" value="TreeGrafter"/>
</dbReference>
<dbReference type="GO" id="GO:0031177">
    <property type="term" value="F:phosphopantetheine binding"/>
    <property type="evidence" value="ECO:0007669"/>
    <property type="project" value="InterPro"/>
</dbReference>
<dbReference type="PANTHER" id="PTHR43775">
    <property type="entry name" value="FATTY ACID SYNTHASE"/>
    <property type="match status" value="1"/>
</dbReference>
<dbReference type="SUPFAM" id="SSF51735">
    <property type="entry name" value="NAD(P)-binding Rossmann-fold domains"/>
    <property type="match status" value="1"/>
</dbReference>
<dbReference type="PANTHER" id="PTHR43775:SF37">
    <property type="entry name" value="SI:DKEY-61P9.11"/>
    <property type="match status" value="1"/>
</dbReference>
<evidence type="ECO:0000313" key="8">
    <source>
        <dbReference type="EMBL" id="GAL83171.1"/>
    </source>
</evidence>
<keyword evidence="4" id="KW-0808">Transferase</keyword>
<evidence type="ECO:0000256" key="5">
    <source>
        <dbReference type="ARBA" id="ARBA00054155"/>
    </source>
</evidence>
<feature type="domain" description="Carrier" evidence="6">
    <location>
        <begin position="1457"/>
        <end position="1534"/>
    </location>
</feature>
<protein>
    <submittedName>
        <fullName evidence="8">Polyketide synthase</fullName>
    </submittedName>
</protein>
<dbReference type="InterPro" id="IPR016039">
    <property type="entry name" value="Thiolase-like"/>
</dbReference>
<dbReference type="InterPro" id="IPR057326">
    <property type="entry name" value="KR_dom"/>
</dbReference>
<dbReference type="Pfam" id="PF02801">
    <property type="entry name" value="Ketoacyl-synt_C"/>
    <property type="match status" value="1"/>
</dbReference>
<dbReference type="SMART" id="SM01294">
    <property type="entry name" value="PKS_PP_betabranch"/>
    <property type="match status" value="1"/>
</dbReference>
<dbReference type="Gene3D" id="3.40.47.10">
    <property type="match status" value="1"/>
</dbReference>
<dbReference type="InterPro" id="IPR020806">
    <property type="entry name" value="PKS_PP-bd"/>
</dbReference>
<dbReference type="InterPro" id="IPR036291">
    <property type="entry name" value="NAD(P)-bd_dom_sf"/>
</dbReference>
<evidence type="ECO:0000256" key="1">
    <source>
        <dbReference type="ARBA" id="ARBA00001957"/>
    </source>
</evidence>
<dbReference type="InterPro" id="IPR023213">
    <property type="entry name" value="CAT-like_dom_sf"/>
</dbReference>
<dbReference type="InterPro" id="IPR032821">
    <property type="entry name" value="PKS_assoc"/>
</dbReference>
<organism evidence="8 9">
    <name type="scientific">Sporocytophaga myxococcoides</name>
    <dbReference type="NCBI Taxonomy" id="153721"/>
    <lineage>
        <taxon>Bacteria</taxon>
        <taxon>Pseudomonadati</taxon>
        <taxon>Bacteroidota</taxon>
        <taxon>Cytophagia</taxon>
        <taxon>Cytophagales</taxon>
        <taxon>Cytophagaceae</taxon>
        <taxon>Sporocytophaga</taxon>
    </lineage>
</organism>
<dbReference type="CDD" id="cd08953">
    <property type="entry name" value="KR_2_SDR_x"/>
    <property type="match status" value="1"/>
</dbReference>
<dbReference type="InterPro" id="IPR009081">
    <property type="entry name" value="PP-bd_ACP"/>
</dbReference>
<evidence type="ECO:0000259" key="6">
    <source>
        <dbReference type="PROSITE" id="PS50075"/>
    </source>
</evidence>
<dbReference type="GO" id="GO:0005886">
    <property type="term" value="C:plasma membrane"/>
    <property type="evidence" value="ECO:0007669"/>
    <property type="project" value="TreeGrafter"/>
</dbReference>
<keyword evidence="9" id="KW-1185">Reference proteome</keyword>
<comment type="function">
    <text evidence="5">Involved in production of the polyketide antibiotic thailandamide.</text>
</comment>
<dbReference type="InterPro" id="IPR014031">
    <property type="entry name" value="Ketoacyl_synth_C"/>
</dbReference>
<evidence type="ECO:0000256" key="4">
    <source>
        <dbReference type="ARBA" id="ARBA00022679"/>
    </source>
</evidence>
<dbReference type="SUPFAM" id="SSF52777">
    <property type="entry name" value="CoA-dependent acyltransferases"/>
    <property type="match status" value="1"/>
</dbReference>
<dbReference type="InterPro" id="IPR014030">
    <property type="entry name" value="Ketoacyl_synth_N"/>
</dbReference>
<dbReference type="InterPro" id="IPR050091">
    <property type="entry name" value="PKS_NRPS_Biosynth_Enz"/>
</dbReference>
<dbReference type="SMART" id="SM00823">
    <property type="entry name" value="PKS_PP"/>
    <property type="match status" value="3"/>
</dbReference>
<evidence type="ECO:0000313" key="9">
    <source>
        <dbReference type="Proteomes" id="UP000030185"/>
    </source>
</evidence>
<sequence>MEILNSYNTTGNSALSDANLLVKEYILSKFAEKFQTDAEHLDLSENLLDMGLDSSIVIKIAEEFEQELEIKLYPTVFFEYKTLQEIIGYFTSEFSDKIVNYYSIHSQDHALIKPVTDHEEMIGLHIRISNFLKQRIASVLEIHPDQINMEENLLDLGLGSSSLVSLAEEFEKDIKITLYPTVFFEYQNLSSIADYFAREFKQEFEQYFDLSKPETEIPKTSSSVPAIDVPEPNIDIFEKSNYRAPLQVENLHGFTLHWEKVIPQDSLNNTNNHVILLQENDFSEIKKHLFRKTFQSVNIPASKHEFSGITLEEATPYNFILYINEDQTLLSQGINAVKLVESVYMSVQNMVKKISVIRKKSQYSITVVIESTDLFSSPLLFAFRGLMKSVSAELPYVKGNVTGIDSFSIESLEWIKRQTFFNEEKCTVKIKTETYQLNIIEKEFNTSPSGIEIKDNSSYLISGGSGKLGQLLAMHIASKARCTVVLLGRKPQLTGVKVTGSRGNIIYRSCDVKNRNHLREIIKEVGTIYGPVKGVIHAAGIIEDGSFLSKKEEQLKNVLDVKIAGLINLDKTVDDQPLDFFTGFSSISSFIGNRGQTDYATANGFMDGYLRQRQIASEKGQKKGKSISINWPLWESGGMMPHQIVIDMMEKSFGLFLLGNNDGLFAFDRILASDNSQLCVIKGQRDKLERLLGKISSGEHVSPAPAASGNASDNQILTECEINTGAPTLTYLKSRWSEIKSSPQEDPYAELGYGDISMKLTKLLEFINKDYRLRIPAIVITNVRNLNDIYTNITKYLSPSSADSKERDSTSEILNKFQKPILINQFNSSANDKNTRDIAVVGMDGRFPQSPDVHVFWKNLENEKDMVTHTPEDRLKWWKVISGLLNCDSEEDFMLAGGYIDNVDKFDADYFKISGREAEVIDPQQRLFLESVWKCIQDAGYTPQSLSGTKTGVFAAVSTRDYHELLIINGVDVEPQHSTGLAHSILPNRVSYWLNLHGPSEAIDTACSSSLVALNRAVQAIHNGDCEQAIVGGVNLVLSPLAILAFGKTGILGKDGRCKTFDKSANGYARGEGVGSVFLKPLNQAIAAGDVIHGVIKGTSVNHGGRGNSLTAPNPTLQADVISQAIRRSGCDINSINYIEAHGTGTALGDPVEIEGLKRAFRTLQKDQNVAAPSTAHCGIGAVKSNIGHLEAAAGMAGLIKVLMALKHKKIPASLHIQEINPFINLNNSPFYIVQKTRDWPKVNAVTPRRAGLSSFGFGGTNAHVVLEEFIRKNTAPNLADKVFIIPFSAPSAGQLIDYLNRFLKYLKDTPVTNSELNSIAYTLQTGRTAHEYRQSFTVSTINDLLHKINQFLQNSLIESPKAVGNESPLSKETGKEIVDKLINSGNYKELSNLWQQGKSVDWKLLYDKPVDRLSLPTFPLKKTSHWLSTPTLREHVLKGLVSKDIESNKANETITTKSSDIKEFLVQETSALLKKNPEEINSGISLMEYGLDSILGMTLVKKIEQKLNMPVYVNEILQYDSIDKLSAYLQKESTEKTTVGKSELKLNLSSHSADEEGVRLTRPVVFLLSTPRSGSTLLRAMLMGNSKLFAPPELHLLNFSNLKERKLLLGNSGLGDGLIETIKTLKNTSIEEAKFWLEQEELKSLPVKEVYRRIQDMTNDMMLIDKSPSYASDINVLRKAEKQFSNAKYVFLVRHPFAVMESIVRNRFHKFIPGNESDPDKNAEKIWYDFNKNIVDFISEIPAGKAITVYYEDLIANPKATLTAINDFLQIPFEESMLNPYEGNKLIKGLHDNSMSVGDPNFLKHDSVKKEFSYFWKSAYKVLPNLNSDTKKFASRLGYDIAQDLELSPVQKEFLNLNPIEDKWVLNHEFSFSLNNEKVLNSETLAKAVGQLIELYPLFQRIYKKEEGLLKWNHNSSKQTLIQFEDISVLDSWNQDALVKQKTNDIPGRINIYEGPVLAVSIFLTGINNYRGVIQYHHFYGDGITSITLLKNLISLLNGSHPEQNMINESYINYLDNINDGTISFINNTDATHGLNLPVDNALGSNTFSDQAEMKLTLQTEQTEDKRFNLFFTIGSALVTTLGKWTNTNLIPLDVRYHGRIIPNFNKTYMNSSGFFAYDLPLIVNLEEENQTEAFNKAYMEAKKTGFKPRVIFNNVRLNFQPFQKLLTEDSEIILNNSYEYFSPQQERKNQLDCIVRKGSDNLLEFIIRYSKNRYNNDTIEYIIHGWIAEFNYSMNHSG</sequence>
<dbReference type="eggNOG" id="COG3321">
    <property type="taxonomic scope" value="Bacteria"/>
</dbReference>
<dbReference type="SUPFAM" id="SSF52540">
    <property type="entry name" value="P-loop containing nucleoside triphosphate hydrolases"/>
    <property type="match status" value="1"/>
</dbReference>
<dbReference type="PROSITE" id="PS50075">
    <property type="entry name" value="CARRIER"/>
    <property type="match status" value="3"/>
</dbReference>
<evidence type="ECO:0000259" key="7">
    <source>
        <dbReference type="PROSITE" id="PS52004"/>
    </source>
</evidence>
<dbReference type="Pfam" id="PF00550">
    <property type="entry name" value="PP-binding"/>
    <property type="match status" value="3"/>
</dbReference>
<dbReference type="InterPro" id="IPR013968">
    <property type="entry name" value="PKS_KR"/>
</dbReference>
<keyword evidence="2" id="KW-0596">Phosphopantetheine</keyword>
<dbReference type="RefSeq" id="WP_045457659.1">
    <property type="nucleotide sequence ID" value="NZ_BBLT01000001.1"/>
</dbReference>
<dbReference type="InterPro" id="IPR020841">
    <property type="entry name" value="PKS_Beta-ketoAc_synthase_dom"/>
</dbReference>
<dbReference type="CDD" id="cd00833">
    <property type="entry name" value="PKS"/>
    <property type="match status" value="1"/>
</dbReference>
<dbReference type="InterPro" id="IPR018201">
    <property type="entry name" value="Ketoacyl_synth_AS"/>
</dbReference>
<dbReference type="SMART" id="SM00825">
    <property type="entry name" value="PKS_KS"/>
    <property type="match status" value="1"/>
</dbReference>
<dbReference type="Pfam" id="PF00668">
    <property type="entry name" value="Condensation"/>
    <property type="match status" value="1"/>
</dbReference>
<dbReference type="Gene3D" id="1.10.1200.10">
    <property type="entry name" value="ACP-like"/>
    <property type="match status" value="3"/>
</dbReference>
<dbReference type="PROSITE" id="PS00012">
    <property type="entry name" value="PHOSPHOPANTETHEINE"/>
    <property type="match status" value="2"/>
</dbReference>
<dbReference type="Proteomes" id="UP000030185">
    <property type="component" value="Unassembled WGS sequence"/>
</dbReference>
<dbReference type="InterPro" id="IPR006162">
    <property type="entry name" value="Ppantetheine_attach_site"/>
</dbReference>
<keyword evidence="3" id="KW-0597">Phosphoprotein</keyword>
<dbReference type="GO" id="GO:0005737">
    <property type="term" value="C:cytoplasm"/>
    <property type="evidence" value="ECO:0007669"/>
    <property type="project" value="TreeGrafter"/>
</dbReference>
<dbReference type="Gene3D" id="3.30.559.30">
    <property type="entry name" value="Nonribosomal peptide synthetase, condensation domain"/>
    <property type="match status" value="1"/>
</dbReference>
<dbReference type="Pfam" id="PF00109">
    <property type="entry name" value="ketoacyl-synt"/>
    <property type="match status" value="1"/>
</dbReference>
<feature type="domain" description="Ketosynthase family 3 (KS3)" evidence="7">
    <location>
        <begin position="835"/>
        <end position="1269"/>
    </location>
</feature>
<dbReference type="FunFam" id="3.40.47.10:FF:000019">
    <property type="entry name" value="Polyketide synthase type I"/>
    <property type="match status" value="1"/>
</dbReference>
<dbReference type="PROSITE" id="PS52004">
    <property type="entry name" value="KS3_2"/>
    <property type="match status" value="1"/>
</dbReference>
<dbReference type="Gene3D" id="3.40.50.300">
    <property type="entry name" value="P-loop containing nucleotide triphosphate hydrolases"/>
    <property type="match status" value="1"/>
</dbReference>
<dbReference type="SMART" id="SM00822">
    <property type="entry name" value="PKS_KR"/>
    <property type="match status" value="1"/>
</dbReference>
<reference evidence="8 9" key="1">
    <citation type="submission" date="2014-09" db="EMBL/GenBank/DDBJ databases">
        <title>Sporocytophaga myxococcoides PG-01 genome sequencing.</title>
        <authorList>
            <person name="Liu L."/>
            <person name="Gao P.J."/>
            <person name="Chen G.J."/>
            <person name="Wang L.S."/>
        </authorList>
    </citation>
    <scope>NUCLEOTIDE SEQUENCE [LARGE SCALE GENOMIC DNA]</scope>
    <source>
        <strain evidence="8 9">PG-01</strain>
    </source>
</reference>
<comment type="caution">
    <text evidence="8">The sequence shown here is derived from an EMBL/GenBank/DDBJ whole genome shotgun (WGS) entry which is preliminary data.</text>
</comment>
<comment type="cofactor">
    <cofactor evidence="1">
        <name>pantetheine 4'-phosphate</name>
        <dbReference type="ChEBI" id="CHEBI:47942"/>
    </cofactor>
</comment>
<feature type="domain" description="Carrier" evidence="6">
    <location>
        <begin position="17"/>
        <end position="94"/>
    </location>
</feature>
<dbReference type="GO" id="GO:0071770">
    <property type="term" value="P:DIM/DIP cell wall layer assembly"/>
    <property type="evidence" value="ECO:0007669"/>
    <property type="project" value="TreeGrafter"/>
</dbReference>
<evidence type="ECO:0000256" key="2">
    <source>
        <dbReference type="ARBA" id="ARBA00022450"/>
    </source>
</evidence>
<accession>A0A098L8M6</accession>
<name>A0A098L8M6_9BACT</name>
<evidence type="ECO:0000256" key="3">
    <source>
        <dbReference type="ARBA" id="ARBA00022553"/>
    </source>
</evidence>